<evidence type="ECO:0000313" key="1">
    <source>
        <dbReference type="EMBL" id="SPP65777.1"/>
    </source>
</evidence>
<dbReference type="EMBL" id="OUNR01000017">
    <property type="protein sequence ID" value="SPP65777.1"/>
    <property type="molecule type" value="Genomic_DNA"/>
</dbReference>
<dbReference type="AlphaFoldDB" id="A0A330L789"/>
<dbReference type="InParanoid" id="A0A330L789"/>
<proteinExistence type="predicted"/>
<accession>A0A330L789</accession>
<organism evidence="1 2">
    <name type="scientific">Nitrospira lenta</name>
    <dbReference type="NCBI Taxonomy" id="1436998"/>
    <lineage>
        <taxon>Bacteria</taxon>
        <taxon>Pseudomonadati</taxon>
        <taxon>Nitrospirota</taxon>
        <taxon>Nitrospiria</taxon>
        <taxon>Nitrospirales</taxon>
        <taxon>Nitrospiraceae</taxon>
        <taxon>Nitrospira</taxon>
    </lineage>
</organism>
<keyword evidence="2" id="KW-1185">Reference proteome</keyword>
<protein>
    <submittedName>
        <fullName evidence="1">Uncharacterized protein</fullName>
    </submittedName>
</protein>
<name>A0A330L789_9BACT</name>
<dbReference type="Proteomes" id="UP000248168">
    <property type="component" value="Unassembled WGS sequence"/>
</dbReference>
<reference evidence="2" key="1">
    <citation type="submission" date="2018-04" db="EMBL/GenBank/DDBJ databases">
        <authorList>
            <person name="Lucker S."/>
            <person name="Sakoula D."/>
        </authorList>
    </citation>
    <scope>NUCLEOTIDE SEQUENCE [LARGE SCALE GENOMIC DNA]</scope>
</reference>
<gene>
    <name evidence="1" type="ORF">NITLEN_40250</name>
</gene>
<sequence length="53" mass="5556">MRCHDILPVLSGLGRAEVRESGALCEGDEWNGKWGRERGGDGLASEAGGSGKK</sequence>
<evidence type="ECO:0000313" key="2">
    <source>
        <dbReference type="Proteomes" id="UP000248168"/>
    </source>
</evidence>